<feature type="signal peptide" evidence="1">
    <location>
        <begin position="1"/>
        <end position="27"/>
    </location>
</feature>
<dbReference type="InterPro" id="IPR051551">
    <property type="entry name" value="Autotransporter_adhesion"/>
</dbReference>
<organism evidence="3 4">
    <name type="scientific">Bartonella raoultii</name>
    <dbReference type="NCBI Taxonomy" id="1457020"/>
    <lineage>
        <taxon>Bacteria</taxon>
        <taxon>Pseudomonadati</taxon>
        <taxon>Pseudomonadota</taxon>
        <taxon>Alphaproteobacteria</taxon>
        <taxon>Hyphomicrobiales</taxon>
        <taxon>Bartonellaceae</taxon>
        <taxon>Bartonella</taxon>
    </lineage>
</organism>
<dbReference type="SUPFAM" id="SSF103515">
    <property type="entry name" value="Autotransporter"/>
    <property type="match status" value="1"/>
</dbReference>
<comment type="caution">
    <text evidence="3">The sequence shown here is derived from an EMBL/GenBank/DDBJ whole genome shotgun (WGS) entry which is preliminary data.</text>
</comment>
<keyword evidence="1" id="KW-0732">Signal</keyword>
<dbReference type="InterPro" id="IPR012332">
    <property type="entry name" value="Autotransporter_pectin_lyase_C"/>
</dbReference>
<evidence type="ECO:0000313" key="3">
    <source>
        <dbReference type="EMBL" id="MBX4335194.1"/>
    </source>
</evidence>
<accession>A0ABS7I3F8</accession>
<dbReference type="InterPro" id="IPR043990">
    <property type="entry name" value="AC_1"/>
</dbReference>
<reference evidence="3 4" key="1">
    <citation type="submission" date="2021-08" db="EMBL/GenBank/DDBJ databases">
        <title>Bartonella raoulti 094 sp. nov.</title>
        <authorList>
            <person name="Zgheib R."/>
            <person name="Hammoud A."/>
        </authorList>
    </citation>
    <scope>NUCLEOTIDE SEQUENCE [LARGE SCALE GENOMIC DNA]</scope>
    <source>
        <strain evidence="3 4">094</strain>
    </source>
</reference>
<dbReference type="InterPro" id="IPR011050">
    <property type="entry name" value="Pectin_lyase_fold/virulence"/>
</dbReference>
<dbReference type="Gene3D" id="2.160.20.20">
    <property type="match status" value="1"/>
</dbReference>
<evidence type="ECO:0000313" key="4">
    <source>
        <dbReference type="Proteomes" id="UP000746918"/>
    </source>
</evidence>
<dbReference type="InterPro" id="IPR036709">
    <property type="entry name" value="Autotransporte_beta_dom_sf"/>
</dbReference>
<dbReference type="Pfam" id="PF18883">
    <property type="entry name" value="AC_1"/>
    <property type="match status" value="1"/>
</dbReference>
<dbReference type="PANTHER" id="PTHR35037">
    <property type="entry name" value="C-TERMINAL REGION OF AIDA-LIKE PROTEIN"/>
    <property type="match status" value="1"/>
</dbReference>
<proteinExistence type="predicted"/>
<name>A0ABS7I3F8_9HYPH</name>
<dbReference type="SMART" id="SM00869">
    <property type="entry name" value="Autotransporter"/>
    <property type="match status" value="1"/>
</dbReference>
<dbReference type="Gene3D" id="2.40.128.130">
    <property type="entry name" value="Autotransporter beta-domain"/>
    <property type="match status" value="1"/>
</dbReference>
<dbReference type="NCBIfam" id="TIGR01414">
    <property type="entry name" value="autotrans_barl"/>
    <property type="match status" value="1"/>
</dbReference>
<keyword evidence="4" id="KW-1185">Reference proteome</keyword>
<evidence type="ECO:0000259" key="2">
    <source>
        <dbReference type="PROSITE" id="PS51208"/>
    </source>
</evidence>
<dbReference type="InterPro" id="IPR006315">
    <property type="entry name" value="OM_autotransptr_brl_dom"/>
</dbReference>
<dbReference type="EMBL" id="JAIFRO010000001">
    <property type="protein sequence ID" value="MBX4335194.1"/>
    <property type="molecule type" value="Genomic_DNA"/>
</dbReference>
<dbReference type="SUPFAM" id="SSF51126">
    <property type="entry name" value="Pectin lyase-like"/>
    <property type="match status" value="1"/>
</dbReference>
<dbReference type="RefSeq" id="WP_220716505.1">
    <property type="nucleotide sequence ID" value="NZ_JAIFRO010000001.1"/>
</dbReference>
<feature type="domain" description="Autotransporter" evidence="2">
    <location>
        <begin position="629"/>
        <end position="905"/>
    </location>
</feature>
<dbReference type="PROSITE" id="PS51208">
    <property type="entry name" value="AUTOTRANSPORTER"/>
    <property type="match status" value="1"/>
</dbReference>
<dbReference type="Proteomes" id="UP000746918">
    <property type="component" value="Unassembled WGS sequence"/>
</dbReference>
<dbReference type="PANTHER" id="PTHR35037:SF3">
    <property type="entry name" value="C-TERMINAL REGION OF AIDA-LIKE PROTEIN"/>
    <property type="match status" value="1"/>
</dbReference>
<sequence>MVKIFQNHFSLCTFTTAILFFVNNVSAGVQTDTTSASVQSNTSVAVAVQKGENEFSCRIEDPFLWCNRGLKGSISHKTYQKMKDTNKESAIRASGENTAIKGKNITIKDAINADIVGERFWQYAIIADHLGEVYIEGGEIDLTKGTGILTREKGQISLKSVNITQKGGLRAQSSKHSENSAFQMSQNGGYIRFETGKVNVTRAHGVSFQGNVGYIDMKDSMVVVEGNRHYALRFFDGQASEADRLNTGLYEKERLYRFFGEGVLFGSLPKTNLLKRGNVHLYASTLKAPESVAIYSEKSGGLIKLLGKSEISGDLLLKAEKDSFLKISADASTLKGGVRLDEGSFAELRLTNGSEWILSQPRYGGVRDSVSVGVSSVSLIHLMGSSISFEKPRANIASDYQTLRIGNGEGEVYKAQGHARLYLNTYLNKGGVLQKQKTDRLLIHGNVSGKTMVRVRAVAGSLGEGTGQYGNNKGISIIQVSGTAEKDSFKLEGDYVALDGSPYQYRLRAYGPQSDLGRADFTQRLVEGEGDFWDFRLENGHIDPHSESSLSSGSRPSGSRLVSDFYSQFGSVTGLDREYHSGVMEKAVVPQVSTYLLLPNSIFHSGLMDLSNQNKQLEILRTTSSGMLETHKSSALFSRAYGGSYHYTSDLSVLEYGYGGDLGYHAIETGVLLHTIENTDNAISLGLMGSYGKLSLEPLDVEQSQESTFDKWTVTAYGSMQHDAGFYIDGLLSYGLFQGDVFTPLRGKTATLKSKPFSASLMGGKTFLTGHKGLVFDPQLQVVYQHLQFDKVRDIDNFDVDMGRLDQWTMRVGGFLRKTLALEKDYDVSFYSKIHLSHSLEEKKSVHFKDAFKLGALGSSLEAGLGFKAKLSQKFTFYGDLVYQHKLSKAGFSGTSFSGGLRYHF</sequence>
<feature type="chain" id="PRO_5046072487" evidence="1">
    <location>
        <begin position="28"/>
        <end position="905"/>
    </location>
</feature>
<evidence type="ECO:0000256" key="1">
    <source>
        <dbReference type="SAM" id="SignalP"/>
    </source>
</evidence>
<dbReference type="Pfam" id="PF03797">
    <property type="entry name" value="Autotransporter"/>
    <property type="match status" value="1"/>
</dbReference>
<protein>
    <submittedName>
        <fullName evidence="3">Autotransporter outer membrane beta-barrel domain-containing protein</fullName>
    </submittedName>
</protein>
<dbReference type="InterPro" id="IPR005546">
    <property type="entry name" value="Autotransporte_beta"/>
</dbReference>
<gene>
    <name evidence="3" type="ORF">K3248_00990</name>
</gene>